<name>A0ABP9RTD1_9ACTN</name>
<feature type="DNA-binding region" description="OmpR/PhoB-type" evidence="5">
    <location>
        <begin position="1"/>
        <end position="98"/>
    </location>
</feature>
<organism evidence="8 9">
    <name type="scientific">Rugosimonospora acidiphila</name>
    <dbReference type="NCBI Taxonomy" id="556531"/>
    <lineage>
        <taxon>Bacteria</taxon>
        <taxon>Bacillati</taxon>
        <taxon>Actinomycetota</taxon>
        <taxon>Actinomycetes</taxon>
        <taxon>Micromonosporales</taxon>
        <taxon>Micromonosporaceae</taxon>
        <taxon>Rugosimonospora</taxon>
    </lineage>
</organism>
<dbReference type="SUPFAM" id="SSF46894">
    <property type="entry name" value="C-terminal effector domain of the bipartite response regulators"/>
    <property type="match status" value="1"/>
</dbReference>
<dbReference type="InterPro" id="IPR001867">
    <property type="entry name" value="OmpR/PhoB-type_DNA-bd"/>
</dbReference>
<dbReference type="RefSeq" id="WP_345630433.1">
    <property type="nucleotide sequence ID" value="NZ_BAABJQ010000008.1"/>
</dbReference>
<keyword evidence="9" id="KW-1185">Reference proteome</keyword>
<dbReference type="InterPro" id="IPR041664">
    <property type="entry name" value="AAA_16"/>
</dbReference>
<dbReference type="InterPro" id="IPR036388">
    <property type="entry name" value="WH-like_DNA-bd_sf"/>
</dbReference>
<accession>A0ABP9RTD1</accession>
<evidence type="ECO:0000256" key="3">
    <source>
        <dbReference type="ARBA" id="ARBA00023125"/>
    </source>
</evidence>
<evidence type="ECO:0000256" key="4">
    <source>
        <dbReference type="ARBA" id="ARBA00023163"/>
    </source>
</evidence>
<dbReference type="PANTHER" id="PTHR35807:SF1">
    <property type="entry name" value="TRANSCRIPTIONAL REGULATOR REDD"/>
    <property type="match status" value="1"/>
</dbReference>
<dbReference type="InterPro" id="IPR051677">
    <property type="entry name" value="AfsR-DnrI-RedD_regulator"/>
</dbReference>
<dbReference type="SUPFAM" id="SSF48452">
    <property type="entry name" value="TPR-like"/>
    <property type="match status" value="2"/>
</dbReference>
<evidence type="ECO:0000256" key="1">
    <source>
        <dbReference type="ARBA" id="ARBA00005820"/>
    </source>
</evidence>
<dbReference type="PANTHER" id="PTHR35807">
    <property type="entry name" value="TRANSCRIPTIONAL REGULATOR REDD-RELATED"/>
    <property type="match status" value="1"/>
</dbReference>
<dbReference type="Gene3D" id="1.25.40.10">
    <property type="entry name" value="Tetratricopeptide repeat domain"/>
    <property type="match status" value="1"/>
</dbReference>
<dbReference type="PROSITE" id="PS51755">
    <property type="entry name" value="OMPR_PHOB"/>
    <property type="match status" value="1"/>
</dbReference>
<feature type="domain" description="OmpR/PhoB-type" evidence="7">
    <location>
        <begin position="1"/>
        <end position="98"/>
    </location>
</feature>
<dbReference type="EMBL" id="BAABJQ010000008">
    <property type="protein sequence ID" value="GAA5186413.1"/>
    <property type="molecule type" value="Genomic_DNA"/>
</dbReference>
<evidence type="ECO:0000313" key="8">
    <source>
        <dbReference type="EMBL" id="GAA5186413.1"/>
    </source>
</evidence>
<dbReference type="InterPro" id="IPR005158">
    <property type="entry name" value="BTAD"/>
</dbReference>
<protein>
    <recommendedName>
        <fullName evidence="7">OmpR/PhoB-type domain-containing protein</fullName>
    </recommendedName>
</protein>
<evidence type="ECO:0000256" key="6">
    <source>
        <dbReference type="SAM" id="MobiDB-lite"/>
    </source>
</evidence>
<dbReference type="Pfam" id="PF03704">
    <property type="entry name" value="BTAD"/>
    <property type="match status" value="1"/>
</dbReference>
<dbReference type="CDD" id="cd15831">
    <property type="entry name" value="BTAD"/>
    <property type="match status" value="1"/>
</dbReference>
<dbReference type="Pfam" id="PF00486">
    <property type="entry name" value="Trans_reg_C"/>
    <property type="match status" value="1"/>
</dbReference>
<keyword evidence="3 5" id="KW-0238">DNA-binding</keyword>
<comment type="similarity">
    <text evidence="1">Belongs to the AfsR/DnrI/RedD regulatory family.</text>
</comment>
<dbReference type="SUPFAM" id="SSF52540">
    <property type="entry name" value="P-loop containing nucleoside triphosphate hydrolases"/>
    <property type="match status" value="1"/>
</dbReference>
<dbReference type="InterPro" id="IPR016032">
    <property type="entry name" value="Sig_transdc_resp-reg_C-effctor"/>
</dbReference>
<dbReference type="InterPro" id="IPR011990">
    <property type="entry name" value="TPR-like_helical_dom_sf"/>
</dbReference>
<dbReference type="Gene3D" id="3.40.50.300">
    <property type="entry name" value="P-loop containing nucleotide triphosphate hydrolases"/>
    <property type="match status" value="1"/>
</dbReference>
<gene>
    <name evidence="8" type="ORF">GCM10023322_32600</name>
</gene>
<dbReference type="InterPro" id="IPR027417">
    <property type="entry name" value="P-loop_NTPase"/>
</dbReference>
<dbReference type="SMART" id="SM00862">
    <property type="entry name" value="Trans_reg_C"/>
    <property type="match status" value="1"/>
</dbReference>
<reference evidence="9" key="1">
    <citation type="journal article" date="2019" name="Int. J. Syst. Evol. Microbiol.">
        <title>The Global Catalogue of Microorganisms (GCM) 10K type strain sequencing project: providing services to taxonomists for standard genome sequencing and annotation.</title>
        <authorList>
            <consortium name="The Broad Institute Genomics Platform"/>
            <consortium name="The Broad Institute Genome Sequencing Center for Infectious Disease"/>
            <person name="Wu L."/>
            <person name="Ma J."/>
        </authorList>
    </citation>
    <scope>NUCLEOTIDE SEQUENCE [LARGE SCALE GENOMIC DNA]</scope>
    <source>
        <strain evidence="9">JCM 18304</strain>
    </source>
</reference>
<feature type="compositionally biased region" description="Basic and acidic residues" evidence="6">
    <location>
        <begin position="285"/>
        <end position="294"/>
    </location>
</feature>
<dbReference type="Gene3D" id="1.10.10.10">
    <property type="entry name" value="Winged helix-like DNA-binding domain superfamily/Winged helix DNA-binding domain"/>
    <property type="match status" value="1"/>
</dbReference>
<sequence>MVGIRVLGPVEADVDGDVVPLGGPRQRAVLARLVSARGEAVSVDRLIDDLWGGGPPVQAITSLQAYVSNLRRLLEPGRPPRAPARILVTAPPGYAIALPTDALDAWRFERLVAGSAAPSGDVAGARARLMAGLSLWRGAAFGEFTDEPWAAADVARLDELRLQAEEALVGLTLRAGEVAAAVPAADALTRRHPLREEGWRLLALALWGSNRQADALDALSRARRGLADELGLDPGPDLTALEEAILRQHREVLYEAIRQPAETGPPPGSRSRRPPAPKPGPEGSPSHRPEESPSREVVGPSPKRPAAEPFVGRVDELARLRDAAAEVAAGHGSRIALVSGEPGVGKSTLLGRLRQELTDQGWLSIDGHCQEDTSGAPPAWPWVLALRALATVSAPPAEVAELLGSPASGGERAGIDAAAGRFRLHRAVVAWLREATRQRRLAIVLDDVHWADGETLALLATVGTELTDAPILLLVGYRAAEVSPELAASLAVLAPRGPLRLPLTGLPATAVGALITALSHLPVDAATTAALAERTGGNPFYVKETARLLDSEGALIALEKVPEGVRDVLRRRLNRLPQSVIVVLRLAAVAGRETDVDVLIDAADTDEAGVLDALDAGIIAELLTEPAPGQIRFAHALVRDALVADLSGLRRARTHERLGAALQRLRPDDVSALAYHYHQAASAATAARALDYAVRAAQLAERRYAHDTAADLLTGALESIERIPATGDGAEPAPDDRDAERVGLLGRLLRAQIRAGAVAAARTTRRRAIDVAELADRDDLRVAAFTGWTEPTPWQTRPYGTVDQPVVTLLTRLLQRSELTPADRCRLLEALTAELAGQGDPRSRAAATQAVELADELDDPALRMLALTALAREHGAELNWPPRDRVAATLIALATEHDRPAYRAYGGFTAALSAVAAADVPTLSRLVTEGLDFARAYRMPEVEGVGEYAQAMLAHIAGDPHEAERRYEHATTRLVRQGSLHAEGFQLLAEATLRIGQGRVGEYAGRAENLFDRHGPIFADLLTLALAESGDVDRARRMRTLAVPLRPDFLISIFAVLRAMALIAIGDTPGAQDMYQVLLPLRDQLPGTSSLSLAMRPVAHTLGDLARFLGRPEDAAAHYAYAETIANRWGATQWAADARSV</sequence>
<proteinExistence type="inferred from homology"/>
<dbReference type="SMART" id="SM01043">
    <property type="entry name" value="BTAD"/>
    <property type="match status" value="1"/>
</dbReference>
<evidence type="ECO:0000313" key="9">
    <source>
        <dbReference type="Proteomes" id="UP001501570"/>
    </source>
</evidence>
<evidence type="ECO:0000256" key="2">
    <source>
        <dbReference type="ARBA" id="ARBA00023015"/>
    </source>
</evidence>
<keyword evidence="2" id="KW-0805">Transcription regulation</keyword>
<comment type="caution">
    <text evidence="8">The sequence shown here is derived from an EMBL/GenBank/DDBJ whole genome shotgun (WGS) entry which is preliminary data.</text>
</comment>
<evidence type="ECO:0000256" key="5">
    <source>
        <dbReference type="PROSITE-ProRule" id="PRU01091"/>
    </source>
</evidence>
<keyword evidence="4" id="KW-0804">Transcription</keyword>
<evidence type="ECO:0000259" key="7">
    <source>
        <dbReference type="PROSITE" id="PS51755"/>
    </source>
</evidence>
<feature type="region of interest" description="Disordered" evidence="6">
    <location>
        <begin position="258"/>
        <end position="309"/>
    </location>
</feature>
<dbReference type="Proteomes" id="UP001501570">
    <property type="component" value="Unassembled WGS sequence"/>
</dbReference>
<dbReference type="Pfam" id="PF13191">
    <property type="entry name" value="AAA_16"/>
    <property type="match status" value="1"/>
</dbReference>